<evidence type="ECO:0000313" key="2">
    <source>
        <dbReference type="EMBL" id="OEJ90223.1"/>
    </source>
</evidence>
<keyword evidence="1" id="KW-0732">Signal</keyword>
<sequence length="80" mass="8929">MNFLFYILTLITFNRICLSLPIVASSEVTSTDNEDIEYVTEYITQTVTSKPTKVVTILETSVFTTSVSIKPTSTFVAKII</sequence>
<accession>A0A1E5RU16</accession>
<comment type="caution">
    <text evidence="2">The sequence shown here is derived from an EMBL/GenBank/DDBJ whole genome shotgun (WGS) entry which is preliminary data.</text>
</comment>
<reference evidence="3" key="1">
    <citation type="journal article" date="2016" name="Genome Announc.">
        <title>Genome sequences of three species of Hanseniaspora isolated from spontaneous wine fermentations.</title>
        <authorList>
            <person name="Sternes P.R."/>
            <person name="Lee D."/>
            <person name="Kutyna D.R."/>
            <person name="Borneman A.R."/>
        </authorList>
    </citation>
    <scope>NUCLEOTIDE SEQUENCE [LARGE SCALE GENOMIC DNA]</scope>
    <source>
        <strain evidence="3">AWRI3578</strain>
    </source>
</reference>
<feature type="chain" id="PRO_5009184876" evidence="1">
    <location>
        <begin position="20"/>
        <end position="80"/>
    </location>
</feature>
<evidence type="ECO:0000313" key="3">
    <source>
        <dbReference type="Proteomes" id="UP000095605"/>
    </source>
</evidence>
<organism evidence="2 3">
    <name type="scientific">Hanseniaspora opuntiae</name>
    <dbReference type="NCBI Taxonomy" id="211096"/>
    <lineage>
        <taxon>Eukaryota</taxon>
        <taxon>Fungi</taxon>
        <taxon>Dikarya</taxon>
        <taxon>Ascomycota</taxon>
        <taxon>Saccharomycotina</taxon>
        <taxon>Saccharomycetes</taxon>
        <taxon>Saccharomycodales</taxon>
        <taxon>Saccharomycodaceae</taxon>
        <taxon>Hanseniaspora</taxon>
    </lineage>
</organism>
<feature type="signal peptide" evidence="1">
    <location>
        <begin position="1"/>
        <end position="19"/>
    </location>
</feature>
<gene>
    <name evidence="2" type="ORF">AWRI3578_g938</name>
</gene>
<dbReference type="Proteomes" id="UP000095605">
    <property type="component" value="Unassembled WGS sequence"/>
</dbReference>
<protein>
    <submittedName>
        <fullName evidence="2">Uncharacterized protein</fullName>
    </submittedName>
</protein>
<name>A0A1E5RU16_9ASCO</name>
<proteinExistence type="predicted"/>
<dbReference type="EMBL" id="LPNL01000003">
    <property type="protein sequence ID" value="OEJ90223.1"/>
    <property type="molecule type" value="Genomic_DNA"/>
</dbReference>
<dbReference type="AlphaFoldDB" id="A0A1E5RU16"/>
<dbReference type="OrthoDB" id="10484820at2759"/>
<keyword evidence="3" id="KW-1185">Reference proteome</keyword>
<evidence type="ECO:0000256" key="1">
    <source>
        <dbReference type="SAM" id="SignalP"/>
    </source>
</evidence>